<dbReference type="STRING" id="1307763.L21SP4_01473"/>
<dbReference type="AlphaFoldDB" id="A0A0G3EKL2"/>
<gene>
    <name evidence="1" type="ORF">L21SP4_01473</name>
</gene>
<evidence type="ECO:0000313" key="1">
    <source>
        <dbReference type="EMBL" id="AKJ64719.1"/>
    </source>
</evidence>
<evidence type="ECO:0000313" key="2">
    <source>
        <dbReference type="Proteomes" id="UP000035268"/>
    </source>
</evidence>
<reference evidence="2" key="1">
    <citation type="submission" date="2015-02" db="EMBL/GenBank/DDBJ databases">
        <title>Description and complete genome sequence of the first cultured representative of the subdivision 5 of the Verrucomicrobia phylum.</title>
        <authorList>
            <person name="Spring S."/>
            <person name="Bunk B."/>
            <person name="Sproer C."/>
            <person name="Klenk H.-P."/>
        </authorList>
    </citation>
    <scope>NUCLEOTIDE SEQUENCE [LARGE SCALE GENOMIC DNA]</scope>
    <source>
        <strain evidence="2">L21-Fru-AB</strain>
    </source>
</reference>
<name>A0A0G3EKL2_9BACT</name>
<organism evidence="1 2">
    <name type="scientific">Kiritimatiella glycovorans</name>
    <dbReference type="NCBI Taxonomy" id="1307763"/>
    <lineage>
        <taxon>Bacteria</taxon>
        <taxon>Pseudomonadati</taxon>
        <taxon>Kiritimatiellota</taxon>
        <taxon>Kiritimatiellia</taxon>
        <taxon>Kiritimatiellales</taxon>
        <taxon>Kiritimatiellaceae</taxon>
        <taxon>Kiritimatiella</taxon>
    </lineage>
</organism>
<proteinExistence type="predicted"/>
<reference evidence="1 2" key="2">
    <citation type="journal article" date="2016" name="ISME J.">
        <title>Characterization of the first cultured representative of Verrucomicrobia subdivision 5 indicates the proposal of a novel phylum.</title>
        <authorList>
            <person name="Spring S."/>
            <person name="Bunk B."/>
            <person name="Sproer C."/>
            <person name="Schumann P."/>
            <person name="Rohde M."/>
            <person name="Tindall B.J."/>
            <person name="Klenk H.P."/>
        </authorList>
    </citation>
    <scope>NUCLEOTIDE SEQUENCE [LARGE SCALE GENOMIC DNA]</scope>
    <source>
        <strain evidence="1 2">L21-Fru-AB</strain>
    </source>
</reference>
<evidence type="ECO:0008006" key="3">
    <source>
        <dbReference type="Google" id="ProtNLM"/>
    </source>
</evidence>
<dbReference type="KEGG" id="vbl:L21SP4_01473"/>
<dbReference type="EMBL" id="CP010904">
    <property type="protein sequence ID" value="AKJ64719.1"/>
    <property type="molecule type" value="Genomic_DNA"/>
</dbReference>
<dbReference type="Gene3D" id="2.60.120.260">
    <property type="entry name" value="Galactose-binding domain-like"/>
    <property type="match status" value="1"/>
</dbReference>
<dbReference type="RefSeq" id="WP_052882021.1">
    <property type="nucleotide sequence ID" value="NZ_CP010904.1"/>
</dbReference>
<keyword evidence="2" id="KW-1185">Reference proteome</keyword>
<dbReference type="Proteomes" id="UP000035268">
    <property type="component" value="Chromosome"/>
</dbReference>
<dbReference type="OrthoDB" id="327733at2"/>
<accession>A0A0G3EKL2</accession>
<sequence length="188" mass="20463">MSAWFFITQAFLAVSIAAGSPVENGSFETDRFSRAPGYAGGANGAMTGWETEGRAGLNPVGRQRPFHDNGRVPQGKQVAVIQSAGALHQTVDGLQPDKRYRIRLRANARYFYAETEPVLGVEVDGAEVISPVKISPVGDRHDYRPPFHLLISEPFTAPASGNVRLTIRSIRDEECALLIDDVTIESLP</sequence>
<protein>
    <recommendedName>
        <fullName evidence="3">CBM-cenC domain-containing protein</fullName>
    </recommendedName>
</protein>